<name>A0A949J9Z2_9ACTN</name>
<protein>
    <submittedName>
        <fullName evidence="4">16S rRNA (Guanine(966)-N(2))-methyltransferase RsmD</fullName>
        <ecNumber evidence="4">2.1.1.171</ecNumber>
    </submittedName>
</protein>
<evidence type="ECO:0000256" key="2">
    <source>
        <dbReference type="ARBA" id="ARBA00022679"/>
    </source>
</evidence>
<evidence type="ECO:0000256" key="3">
    <source>
        <dbReference type="SAM" id="MobiDB-lite"/>
    </source>
</evidence>
<proteinExistence type="predicted"/>
<dbReference type="InterPro" id="IPR029063">
    <property type="entry name" value="SAM-dependent_MTases_sf"/>
</dbReference>
<keyword evidence="1 4" id="KW-0489">Methyltransferase</keyword>
<comment type="caution">
    <text evidence="4">The sequence shown here is derived from an EMBL/GenBank/DDBJ whole genome shotgun (WGS) entry which is preliminary data.</text>
</comment>
<dbReference type="Proteomes" id="UP000694501">
    <property type="component" value="Unassembled WGS sequence"/>
</dbReference>
<dbReference type="PIRSF" id="PIRSF004553">
    <property type="entry name" value="CHP00095"/>
    <property type="match status" value="1"/>
</dbReference>
<dbReference type="CDD" id="cd02440">
    <property type="entry name" value="AdoMet_MTases"/>
    <property type="match status" value="1"/>
</dbReference>
<dbReference type="Gene3D" id="3.40.50.150">
    <property type="entry name" value="Vaccinia Virus protein VP39"/>
    <property type="match status" value="1"/>
</dbReference>
<dbReference type="InterPro" id="IPR002052">
    <property type="entry name" value="DNA_methylase_N6_adenine_CS"/>
</dbReference>
<dbReference type="GO" id="GO:0052913">
    <property type="term" value="F:16S rRNA (guanine(966)-N(2))-methyltransferase activity"/>
    <property type="evidence" value="ECO:0007669"/>
    <property type="project" value="UniProtKB-EC"/>
</dbReference>
<dbReference type="Pfam" id="PF03602">
    <property type="entry name" value="Cons_hypoth95"/>
    <property type="match status" value="1"/>
</dbReference>
<dbReference type="InterPro" id="IPR004398">
    <property type="entry name" value="RNA_MeTrfase_RsmD"/>
</dbReference>
<dbReference type="PANTHER" id="PTHR43542:SF1">
    <property type="entry name" value="METHYLTRANSFERASE"/>
    <property type="match status" value="1"/>
</dbReference>
<dbReference type="AlphaFoldDB" id="A0A949J9Z2"/>
<dbReference type="SUPFAM" id="SSF53335">
    <property type="entry name" value="S-adenosyl-L-methionine-dependent methyltransferases"/>
    <property type="match status" value="1"/>
</dbReference>
<dbReference type="GO" id="GO:0003676">
    <property type="term" value="F:nucleic acid binding"/>
    <property type="evidence" value="ECO:0007669"/>
    <property type="project" value="InterPro"/>
</dbReference>
<evidence type="ECO:0000313" key="4">
    <source>
        <dbReference type="EMBL" id="MBU7596162.1"/>
    </source>
</evidence>
<keyword evidence="2 4" id="KW-0808">Transferase</keyword>
<gene>
    <name evidence="4" type="primary">rsmD</name>
    <name evidence="4" type="ORF">JGS22_000550</name>
</gene>
<dbReference type="PANTHER" id="PTHR43542">
    <property type="entry name" value="METHYLTRANSFERASE"/>
    <property type="match status" value="1"/>
</dbReference>
<feature type="region of interest" description="Disordered" evidence="3">
    <location>
        <begin position="1"/>
        <end position="29"/>
    </location>
</feature>
<dbReference type="RefSeq" id="WP_211040120.1">
    <property type="nucleotide sequence ID" value="NZ_JAELVF020000001.1"/>
</dbReference>
<evidence type="ECO:0000313" key="5">
    <source>
        <dbReference type="Proteomes" id="UP000694501"/>
    </source>
</evidence>
<sequence length="208" mass="22178">MPRVIAGTAGGRRLSVPPGNGTRPTSDRAREGLFSSWEARLGSWAGVRVLDLYGGSGAVALEALSRGAVAALLVEADARAARTIKDNIRTLGLRGAEVRTGRAEQIVGGPAPLEPYDVAFLDPPYAVGDAELGEILLTLRRGGWLSPRALVTVERSTRGGDFGWPSGFRPLRSRRYGEGTFWYGRAADEVDDAVEEVTDAVDDEADVQ</sequence>
<dbReference type="PROSITE" id="PS00092">
    <property type="entry name" value="N6_MTASE"/>
    <property type="match status" value="1"/>
</dbReference>
<accession>A0A949J9Z2</accession>
<evidence type="ECO:0000256" key="1">
    <source>
        <dbReference type="ARBA" id="ARBA00022603"/>
    </source>
</evidence>
<dbReference type="EMBL" id="JAELVF020000001">
    <property type="protein sequence ID" value="MBU7596162.1"/>
    <property type="molecule type" value="Genomic_DNA"/>
</dbReference>
<organism evidence="4 5">
    <name type="scientific">Streptomyces tardus</name>
    <dbReference type="NCBI Taxonomy" id="2780544"/>
    <lineage>
        <taxon>Bacteria</taxon>
        <taxon>Bacillati</taxon>
        <taxon>Actinomycetota</taxon>
        <taxon>Actinomycetes</taxon>
        <taxon>Kitasatosporales</taxon>
        <taxon>Streptomycetaceae</taxon>
        <taxon>Streptomyces</taxon>
    </lineage>
</organism>
<dbReference type="EC" id="2.1.1.171" evidence="4"/>
<reference evidence="4" key="1">
    <citation type="submission" date="2021-06" db="EMBL/GenBank/DDBJ databases">
        <title>Sequencing of actinobacteria type strains.</title>
        <authorList>
            <person name="Nguyen G.-S."/>
            <person name="Wentzel A."/>
        </authorList>
    </citation>
    <scope>NUCLEOTIDE SEQUENCE</scope>
    <source>
        <strain evidence="4">P38-E01</strain>
    </source>
</reference>
<keyword evidence="5" id="KW-1185">Reference proteome</keyword>
<dbReference type="NCBIfam" id="TIGR00095">
    <property type="entry name" value="16S rRNA (guanine(966)-N(2))-methyltransferase RsmD"/>
    <property type="match status" value="1"/>
</dbReference>